<dbReference type="Gene3D" id="3.40.50.1820">
    <property type="entry name" value="alpha/beta hydrolase"/>
    <property type="match status" value="1"/>
</dbReference>
<dbReference type="InterPro" id="IPR011042">
    <property type="entry name" value="6-blade_b-propeller_TolB-like"/>
</dbReference>
<dbReference type="PANTHER" id="PTHR42776:SF27">
    <property type="entry name" value="DIPEPTIDYL PEPTIDASE FAMILY MEMBER 6"/>
    <property type="match status" value="1"/>
</dbReference>
<evidence type="ECO:0000259" key="3">
    <source>
        <dbReference type="Pfam" id="PF00326"/>
    </source>
</evidence>
<feature type="compositionally biased region" description="Low complexity" evidence="2">
    <location>
        <begin position="7"/>
        <end position="23"/>
    </location>
</feature>
<dbReference type="GO" id="GO:0006508">
    <property type="term" value="P:proteolysis"/>
    <property type="evidence" value="ECO:0007669"/>
    <property type="project" value="InterPro"/>
</dbReference>
<dbReference type="AlphaFoldDB" id="A0A8T4IJ45"/>
<name>A0A8T4IJ45_9ACTN</name>
<evidence type="ECO:0000256" key="1">
    <source>
        <dbReference type="ARBA" id="ARBA00022801"/>
    </source>
</evidence>
<evidence type="ECO:0000256" key="2">
    <source>
        <dbReference type="SAM" id="MobiDB-lite"/>
    </source>
</evidence>
<dbReference type="SUPFAM" id="SSF53474">
    <property type="entry name" value="alpha/beta-Hydrolases"/>
    <property type="match status" value="1"/>
</dbReference>
<proteinExistence type="predicted"/>
<dbReference type="Proteomes" id="UP000675554">
    <property type="component" value="Unassembled WGS sequence"/>
</dbReference>
<organism evidence="4 5">
    <name type="scientific">Streptomyces daliensis</name>
    <dbReference type="NCBI Taxonomy" id="299421"/>
    <lineage>
        <taxon>Bacteria</taxon>
        <taxon>Bacillati</taxon>
        <taxon>Actinomycetota</taxon>
        <taxon>Actinomycetes</taxon>
        <taxon>Kitasatosporales</taxon>
        <taxon>Streptomycetaceae</taxon>
        <taxon>Streptomyces</taxon>
    </lineage>
</organism>
<dbReference type="InterPro" id="IPR001375">
    <property type="entry name" value="Peptidase_S9_cat"/>
</dbReference>
<gene>
    <name evidence="4" type="ORF">KDA82_02675</name>
</gene>
<keyword evidence="1" id="KW-0378">Hydrolase</keyword>
<accession>A0A8T4IJ45</accession>
<reference evidence="4" key="1">
    <citation type="submission" date="2021-04" db="EMBL/GenBank/DDBJ databases">
        <title>Sequencing of actinobacteria type strains.</title>
        <authorList>
            <person name="Nguyen G.-S."/>
            <person name="Wentzel A."/>
        </authorList>
    </citation>
    <scope>NUCLEOTIDE SEQUENCE</scope>
    <source>
        <strain evidence="4">DSM 42095</strain>
    </source>
</reference>
<feature type="domain" description="Peptidase S9 prolyl oligopeptidase catalytic" evidence="3">
    <location>
        <begin position="413"/>
        <end position="620"/>
    </location>
</feature>
<sequence length="626" mass="68252">MTAPDSTDTAGAPTKAPATTPETVSEKRPATPLWERRFRAPRHTLPAWAKSSPERCVFVSDRSGNAQVYCWDRAAGTLRQVTERPSGAQHCAIEASGEAVWWFADTDGDERGQWMRQPFSGGPDEPAVRDLDPYWPAGLALGLRGHNLLGHSTEHGTDVSLVLHSGVARRLYRHDEPAYAVDLSRDLSLAVIAHSERGDLWDPGVRVLTTEGRDVAEFEGEAVGFSPVPGDNRLLVLEPREDRWEPVIHDPRTGERVGLDLELPGETSVEWSQDAASLLVVHDHQARSEAFRYDLAARELTRLKIPDGTIEHARTRPGGEVWFQWSDSAHPPVFRALDSDPRFPATATASAPRTGLADDMWVDGPGGRVHALLSLPRAGAKAGTNAGTNAGAKPHPAVFLLHGGPDEHDRDAFDPEVAAWTDEGFAVIRVNYRGSTGYGRAWTEALRRRVGHTELEDVTAVRDWAVGQGIVDPARLVLAGWSWGGYLTLLGLGTRPGDWALGLAGAPVADCAAAHEQAMDDIKALDRSLFGGTPEEVPERYRDASPATYADAVRAPVLICAGVNDARCPVDQARAYAERLEARGVPVAFHTMEMGHSVTDVAERVAVFRRQLQFTRTHLDAVRRQS</sequence>
<dbReference type="Pfam" id="PF00326">
    <property type="entry name" value="Peptidase_S9"/>
    <property type="match status" value="1"/>
</dbReference>
<evidence type="ECO:0000313" key="4">
    <source>
        <dbReference type="EMBL" id="MBR7671959.1"/>
    </source>
</evidence>
<dbReference type="EMBL" id="JAGSMN010000053">
    <property type="protein sequence ID" value="MBR7671959.1"/>
    <property type="molecule type" value="Genomic_DNA"/>
</dbReference>
<dbReference type="Gene3D" id="2.120.10.30">
    <property type="entry name" value="TolB, C-terminal domain"/>
    <property type="match status" value="1"/>
</dbReference>
<dbReference type="GO" id="GO:0004252">
    <property type="term" value="F:serine-type endopeptidase activity"/>
    <property type="evidence" value="ECO:0007669"/>
    <property type="project" value="TreeGrafter"/>
</dbReference>
<feature type="region of interest" description="Disordered" evidence="2">
    <location>
        <begin position="1"/>
        <end position="32"/>
    </location>
</feature>
<evidence type="ECO:0000313" key="5">
    <source>
        <dbReference type="Proteomes" id="UP000675554"/>
    </source>
</evidence>
<comment type="caution">
    <text evidence="4">The sequence shown here is derived from an EMBL/GenBank/DDBJ whole genome shotgun (WGS) entry which is preliminary data.</text>
</comment>
<dbReference type="SUPFAM" id="SSF82171">
    <property type="entry name" value="DPP6 N-terminal domain-like"/>
    <property type="match status" value="1"/>
</dbReference>
<protein>
    <submittedName>
        <fullName evidence="4">S9 family peptidase</fullName>
    </submittedName>
</protein>
<keyword evidence="5" id="KW-1185">Reference proteome</keyword>
<dbReference type="InterPro" id="IPR029058">
    <property type="entry name" value="AB_hydrolase_fold"/>
</dbReference>
<dbReference type="PANTHER" id="PTHR42776">
    <property type="entry name" value="SERINE PEPTIDASE S9 FAMILY MEMBER"/>
    <property type="match status" value="1"/>
</dbReference>